<accession>A0ABR1EE73</accession>
<reference evidence="4 5" key="1">
    <citation type="submission" date="2023-08" db="EMBL/GenBank/DDBJ databases">
        <title>A Necator americanus chromosomal reference genome.</title>
        <authorList>
            <person name="Ilik V."/>
            <person name="Petrzelkova K.J."/>
            <person name="Pardy F."/>
            <person name="Fuh T."/>
            <person name="Niatou-Singa F.S."/>
            <person name="Gouil Q."/>
            <person name="Baker L."/>
            <person name="Ritchie M.E."/>
            <person name="Jex A.R."/>
            <person name="Gazzola D."/>
            <person name="Li H."/>
            <person name="Toshio Fujiwara R."/>
            <person name="Zhan B."/>
            <person name="Aroian R.V."/>
            <person name="Pafco B."/>
            <person name="Schwarz E.M."/>
        </authorList>
    </citation>
    <scope>NUCLEOTIDE SEQUENCE [LARGE SCALE GENOMIC DNA]</scope>
    <source>
        <strain evidence="4 5">Aroian</strain>
        <tissue evidence="4">Whole animal</tissue>
    </source>
</reference>
<dbReference type="SMART" id="SM00343">
    <property type="entry name" value="ZnF_C2HC"/>
    <property type="match status" value="3"/>
</dbReference>
<dbReference type="Gene3D" id="3.30.70.270">
    <property type="match status" value="1"/>
</dbReference>
<dbReference type="SUPFAM" id="SSF50630">
    <property type="entry name" value="Acid proteases"/>
    <property type="match status" value="1"/>
</dbReference>
<protein>
    <recommendedName>
        <fullName evidence="3">CCHC-type domain-containing protein</fullName>
    </recommendedName>
</protein>
<keyword evidence="1" id="KW-0863">Zinc-finger</keyword>
<dbReference type="Proteomes" id="UP001303046">
    <property type="component" value="Unassembled WGS sequence"/>
</dbReference>
<dbReference type="PROSITE" id="PS50158">
    <property type="entry name" value="ZF_CCHC"/>
    <property type="match status" value="1"/>
</dbReference>
<dbReference type="Pfam" id="PF05585">
    <property type="entry name" value="DUF1758"/>
    <property type="match status" value="1"/>
</dbReference>
<dbReference type="PANTHER" id="PTHR47331:SF5">
    <property type="entry name" value="RIBONUCLEASE H"/>
    <property type="match status" value="1"/>
</dbReference>
<dbReference type="Gene3D" id="2.40.70.10">
    <property type="entry name" value="Acid Proteases"/>
    <property type="match status" value="1"/>
</dbReference>
<feature type="domain" description="CCHC-type" evidence="3">
    <location>
        <begin position="56"/>
        <end position="71"/>
    </location>
</feature>
<keyword evidence="1" id="KW-0479">Metal-binding</keyword>
<organism evidence="4 5">
    <name type="scientific">Necator americanus</name>
    <name type="common">Human hookworm</name>
    <dbReference type="NCBI Taxonomy" id="51031"/>
    <lineage>
        <taxon>Eukaryota</taxon>
        <taxon>Metazoa</taxon>
        <taxon>Ecdysozoa</taxon>
        <taxon>Nematoda</taxon>
        <taxon>Chromadorea</taxon>
        <taxon>Rhabditida</taxon>
        <taxon>Rhabditina</taxon>
        <taxon>Rhabditomorpha</taxon>
        <taxon>Strongyloidea</taxon>
        <taxon>Ancylostomatidae</taxon>
        <taxon>Bunostominae</taxon>
        <taxon>Necator</taxon>
    </lineage>
</organism>
<evidence type="ECO:0000256" key="2">
    <source>
        <dbReference type="SAM" id="MobiDB-lite"/>
    </source>
</evidence>
<evidence type="ECO:0000256" key="1">
    <source>
        <dbReference type="PROSITE-ProRule" id="PRU00047"/>
    </source>
</evidence>
<dbReference type="InterPro" id="IPR001878">
    <property type="entry name" value="Znf_CCHC"/>
</dbReference>
<dbReference type="InterPro" id="IPR021109">
    <property type="entry name" value="Peptidase_aspartic_dom_sf"/>
</dbReference>
<dbReference type="SUPFAM" id="SSF56672">
    <property type="entry name" value="DNA/RNA polymerases"/>
    <property type="match status" value="1"/>
</dbReference>
<feature type="compositionally biased region" description="Basic and acidic residues" evidence="2">
    <location>
        <begin position="86"/>
        <end position="95"/>
    </location>
</feature>
<dbReference type="InterPro" id="IPR043128">
    <property type="entry name" value="Rev_trsase/Diguanyl_cyclase"/>
</dbReference>
<evidence type="ECO:0000313" key="5">
    <source>
        <dbReference type="Proteomes" id="UP001303046"/>
    </source>
</evidence>
<dbReference type="InterPro" id="IPR008737">
    <property type="entry name" value="DUF1758"/>
</dbReference>
<dbReference type="Gene3D" id="3.10.10.10">
    <property type="entry name" value="HIV Type 1 Reverse Transcriptase, subunit A, domain 1"/>
    <property type="match status" value="1"/>
</dbReference>
<evidence type="ECO:0000313" key="4">
    <source>
        <dbReference type="EMBL" id="KAK6760888.1"/>
    </source>
</evidence>
<gene>
    <name evidence="4" type="primary">Necator_chrX.g22251</name>
    <name evidence="4" type="ORF">RB195_022090</name>
</gene>
<keyword evidence="5" id="KW-1185">Reference proteome</keyword>
<evidence type="ECO:0000259" key="3">
    <source>
        <dbReference type="PROSITE" id="PS50158"/>
    </source>
</evidence>
<dbReference type="PANTHER" id="PTHR47331">
    <property type="entry name" value="PHD-TYPE DOMAIN-CONTAINING PROTEIN"/>
    <property type="match status" value="1"/>
</dbReference>
<comment type="caution">
    <text evidence="4">The sequence shown here is derived from an EMBL/GenBank/DDBJ whole genome shotgun (WGS) entry which is preliminary data.</text>
</comment>
<proteinExistence type="predicted"/>
<name>A0ABR1EE73_NECAM</name>
<dbReference type="InterPro" id="IPR043502">
    <property type="entry name" value="DNA/RNA_pol_sf"/>
</dbReference>
<keyword evidence="1" id="KW-0862">Zinc</keyword>
<dbReference type="EMBL" id="JAVFWL010000006">
    <property type="protein sequence ID" value="KAK6760888.1"/>
    <property type="molecule type" value="Genomic_DNA"/>
</dbReference>
<sequence length="606" mass="68593">MAKYPCFYCSCTDHKATACTSYPTYSQRMAEIQRRNLCRNCGASNHQTAACPCGPCRNCGKQGHHTSICRQLEKKERGTQQAQSDSKPKTQETKKTQRKHTTTSVVTVVTQPPSCKLGQDTVLHTSIRQPKLVNVGKVDLLVLVYMILDTGADRSFITATYAEQLGLDETGTSQLKIRTFGSDTPIEKCCTTTCIQIEDRRGIRHNITVAMVDFISGELQRTPLDEADRNYLSQHDISLSIPNRVRKVAPQILIGCGDLFDLFDDGFASTHELPSVLHSKIGYLVTGRNRNTTEEPRTQVNNLCTVQSEDLNDELSKWDKFWTLDSAGIGEYMGPKSQEIEEQNQKIWSQFRETAQYSDNKYFVRLPWKAPTDDLPGNRAIAPNRLRSVITKLKEPHLLSQYHSTFQEQLSKGIIEEVDENREPDGPVIHYLAHQPVVTPHKDTTKLRAVFDGSAHYKNAPCLNDKLHQSPVILPSLVDILNRFRIGNIAIVSDVEKAFLQVHLQAIDRNATRCIWVKDIDKPLNRANIVTYRFTRVTFGLNCSPFLLGATIKQHLERTHNFGDREIAKSPTAFKTMSMWTTSFSQPTHHKMQSIDVSAQDNYLQR</sequence>
<feature type="region of interest" description="Disordered" evidence="2">
    <location>
        <begin position="74"/>
        <end position="105"/>
    </location>
</feature>